<gene>
    <name evidence="3" type="ORF">FV139_15165</name>
</gene>
<sequence length="530" mass="58214">MQAPAPLKALFRGALLGATLLAPLAGNAAEPTAQQQAILDAVQSRAKQAQVMNDMIFSFGELGFQEFESSRYLAQVLEDNGFTVERGMAGIPTAWMASWGSGKPVIALGSDIDGIPKASQKPGVAYHDPIVEGAPGHGEGHNSGLVLNIISALAVKEYMEENGLKGTIRIWPGIAEEQLATKAYYVRAGYFKDIDAVLYAHVGSDLGTMWGGNMMSGMVSVKYNFHGVAAHGAMDPWSGRSALDAVELMDVGLNFRREHLRLQQRTHGIITDGGDQPNVVPSEASVWYFFRETDYEHIMDLWATGDKIANGAAMMTDTTWDSEVLGSAWPIHLNKPMAEEVFNNTQLVGLPEWSDDDQKLAKALQSELGFEPVGLKTEMGDKLMGGFPAKMNYGGGSDDIGDISWNVPTSMLFYPANMPNIIGHHWSSGVAMATPIAHKGVVAGAKTQALTLLSMMTKPELLKSAWTYFDEVQTKDVKYTPLIREEDQPATWLNRDTMKIWRSDMQPYYYNPEKYDTYLEQLGIDYPTIR</sequence>
<dbReference type="PANTHER" id="PTHR30575">
    <property type="entry name" value="PEPTIDASE M20"/>
    <property type="match status" value="1"/>
</dbReference>
<reference evidence="3 4" key="1">
    <citation type="submission" date="2019-08" db="EMBL/GenBank/DDBJ databases">
        <title>Parahaliea maris sp. nov., isolated from the surface seawater.</title>
        <authorList>
            <person name="Liu Y."/>
        </authorList>
    </citation>
    <scope>NUCLEOTIDE SEQUENCE [LARGE SCALE GENOMIC DNA]</scope>
    <source>
        <strain evidence="3 4">HSLHS9</strain>
    </source>
</reference>
<keyword evidence="4" id="KW-1185">Reference proteome</keyword>
<dbReference type="PANTHER" id="PTHR30575:SF0">
    <property type="entry name" value="XAA-ARG DIPEPTIDASE"/>
    <property type="match status" value="1"/>
</dbReference>
<dbReference type="NCBIfam" id="TIGR01891">
    <property type="entry name" value="amidohydrolases"/>
    <property type="match status" value="1"/>
</dbReference>
<dbReference type="GO" id="GO:0046657">
    <property type="term" value="P:folic acid catabolic process"/>
    <property type="evidence" value="ECO:0007669"/>
    <property type="project" value="TreeGrafter"/>
</dbReference>
<feature type="signal peptide" evidence="1">
    <location>
        <begin position="1"/>
        <end position="28"/>
    </location>
</feature>
<dbReference type="InterPro" id="IPR052030">
    <property type="entry name" value="Peptidase_M20/M20A_hydrolases"/>
</dbReference>
<dbReference type="Proteomes" id="UP000321039">
    <property type="component" value="Unassembled WGS sequence"/>
</dbReference>
<feature type="domain" description="Peptidase M20 dimerisation" evidence="2">
    <location>
        <begin position="216"/>
        <end position="303"/>
    </location>
</feature>
<evidence type="ECO:0000256" key="1">
    <source>
        <dbReference type="SAM" id="SignalP"/>
    </source>
</evidence>
<dbReference type="GO" id="GO:0071713">
    <property type="term" value="F:para-aminobenzoyl-glutamate hydrolase activity"/>
    <property type="evidence" value="ECO:0007669"/>
    <property type="project" value="TreeGrafter"/>
</dbReference>
<dbReference type="GO" id="GO:0016805">
    <property type="term" value="F:dipeptidase activity"/>
    <property type="evidence" value="ECO:0007669"/>
    <property type="project" value="TreeGrafter"/>
</dbReference>
<keyword evidence="3" id="KW-0378">Hydrolase</keyword>
<dbReference type="InterPro" id="IPR011650">
    <property type="entry name" value="Peptidase_M20_dimer"/>
</dbReference>
<evidence type="ECO:0000313" key="3">
    <source>
        <dbReference type="EMBL" id="TXS92063.1"/>
    </source>
</evidence>
<dbReference type="Gene3D" id="3.40.630.10">
    <property type="entry name" value="Zn peptidases"/>
    <property type="match status" value="2"/>
</dbReference>
<dbReference type="AlphaFoldDB" id="A0A5C8ZU80"/>
<comment type="caution">
    <text evidence="3">The sequence shown here is derived from an EMBL/GenBank/DDBJ whole genome shotgun (WGS) entry which is preliminary data.</text>
</comment>
<dbReference type="GO" id="GO:0005737">
    <property type="term" value="C:cytoplasm"/>
    <property type="evidence" value="ECO:0007669"/>
    <property type="project" value="TreeGrafter"/>
</dbReference>
<dbReference type="SUPFAM" id="SSF55031">
    <property type="entry name" value="Bacterial exopeptidase dimerisation domain"/>
    <property type="match status" value="1"/>
</dbReference>
<evidence type="ECO:0000313" key="4">
    <source>
        <dbReference type="Proteomes" id="UP000321039"/>
    </source>
</evidence>
<evidence type="ECO:0000259" key="2">
    <source>
        <dbReference type="Pfam" id="PF07687"/>
    </source>
</evidence>
<proteinExistence type="predicted"/>
<organism evidence="3 4">
    <name type="scientific">Parahaliea maris</name>
    <dbReference type="NCBI Taxonomy" id="2716870"/>
    <lineage>
        <taxon>Bacteria</taxon>
        <taxon>Pseudomonadati</taxon>
        <taxon>Pseudomonadota</taxon>
        <taxon>Gammaproteobacteria</taxon>
        <taxon>Cellvibrionales</taxon>
        <taxon>Halieaceae</taxon>
        <taxon>Parahaliea</taxon>
    </lineage>
</organism>
<dbReference type="EMBL" id="VRZA01000005">
    <property type="protein sequence ID" value="TXS92063.1"/>
    <property type="molecule type" value="Genomic_DNA"/>
</dbReference>
<feature type="chain" id="PRO_5022818934" evidence="1">
    <location>
        <begin position="29"/>
        <end position="530"/>
    </location>
</feature>
<dbReference type="SUPFAM" id="SSF53187">
    <property type="entry name" value="Zn-dependent exopeptidases"/>
    <property type="match status" value="1"/>
</dbReference>
<name>A0A5C8ZU80_9GAMM</name>
<dbReference type="Pfam" id="PF07687">
    <property type="entry name" value="M20_dimer"/>
    <property type="match status" value="1"/>
</dbReference>
<dbReference type="RefSeq" id="WP_148069302.1">
    <property type="nucleotide sequence ID" value="NZ_VRZA01000005.1"/>
</dbReference>
<accession>A0A5C8ZU80</accession>
<dbReference type="Gene3D" id="3.30.70.360">
    <property type="match status" value="1"/>
</dbReference>
<keyword evidence="1" id="KW-0732">Signal</keyword>
<dbReference type="InterPro" id="IPR017439">
    <property type="entry name" value="Amidohydrolase"/>
</dbReference>
<protein>
    <submittedName>
        <fullName evidence="3">Amidohydrolase</fullName>
    </submittedName>
</protein>
<dbReference type="InterPro" id="IPR036264">
    <property type="entry name" value="Bact_exopeptidase_dim_dom"/>
</dbReference>